<keyword evidence="2" id="KW-1185">Reference proteome</keyword>
<evidence type="ECO:0000313" key="2">
    <source>
        <dbReference type="Proteomes" id="UP000002608"/>
    </source>
</evidence>
<dbReference type="HOGENOM" id="CLU_1194234_0_0_6"/>
<dbReference type="KEGG" id="spl:Spea_3473"/>
<proteinExistence type="predicted"/>
<gene>
    <name evidence="1" type="ordered locus">Spea_3473</name>
</gene>
<evidence type="ECO:0000313" key="1">
    <source>
        <dbReference type="EMBL" id="ABV88786.1"/>
    </source>
</evidence>
<dbReference type="EMBL" id="CP000851">
    <property type="protein sequence ID" value="ABV88786.1"/>
    <property type="molecule type" value="Genomic_DNA"/>
</dbReference>
<sequence length="232" mass="26932">MLRKPTPFSKRKTHNLFKSKLKRTLVRINWKRFCSITLLAALAYAALYYINSPARFVMNMSMADMIYNSHQLSSQQIEEGGGQAHYQMIIEELTAFGIDPHTSLNDVLQDHPQIASVEITQDRDWEYRIQGTWDTAPAFYVSVWITEKHRDAGYTAKFSLRSPLHLPFNYQFNNITGSKWIDTPPAPKALAESHMYYAETFRQTDKTPWEVVYLLQHSEFPPLTYESKASDI</sequence>
<dbReference type="Proteomes" id="UP000002608">
    <property type="component" value="Chromosome"/>
</dbReference>
<dbReference type="STRING" id="398579.Spea_3473"/>
<reference evidence="1 2" key="1">
    <citation type="submission" date="2007-10" db="EMBL/GenBank/DDBJ databases">
        <title>Complete sequence of Shewanella pealeana ATCC 700345.</title>
        <authorList>
            <consortium name="US DOE Joint Genome Institute"/>
            <person name="Copeland A."/>
            <person name="Lucas S."/>
            <person name="Lapidus A."/>
            <person name="Barry K."/>
            <person name="Glavina del Rio T."/>
            <person name="Dalin E."/>
            <person name="Tice H."/>
            <person name="Pitluck S."/>
            <person name="Chertkov O."/>
            <person name="Brettin T."/>
            <person name="Bruce D."/>
            <person name="Detter J.C."/>
            <person name="Han C."/>
            <person name="Schmutz J."/>
            <person name="Larimer F."/>
            <person name="Land M."/>
            <person name="Hauser L."/>
            <person name="Kyrpides N."/>
            <person name="Kim E."/>
            <person name="Zhao J.-S.Z."/>
            <person name="Manno D."/>
            <person name="Hawari J."/>
            <person name="Richardson P."/>
        </authorList>
    </citation>
    <scope>NUCLEOTIDE SEQUENCE [LARGE SCALE GENOMIC DNA]</scope>
    <source>
        <strain evidence="2">ATCC 700345 / ANG-SQ1</strain>
    </source>
</reference>
<name>A8H899_SHEPA</name>
<dbReference type="AlphaFoldDB" id="A8H899"/>
<dbReference type="RefSeq" id="WP_012156671.1">
    <property type="nucleotide sequence ID" value="NC_009901.1"/>
</dbReference>
<protein>
    <submittedName>
        <fullName evidence="1">Uncharacterized protein</fullName>
    </submittedName>
</protein>
<organism evidence="1 2">
    <name type="scientific">Shewanella pealeana (strain ATCC 700345 / ANG-SQ1)</name>
    <dbReference type="NCBI Taxonomy" id="398579"/>
    <lineage>
        <taxon>Bacteria</taxon>
        <taxon>Pseudomonadati</taxon>
        <taxon>Pseudomonadota</taxon>
        <taxon>Gammaproteobacteria</taxon>
        <taxon>Alteromonadales</taxon>
        <taxon>Shewanellaceae</taxon>
        <taxon>Shewanella</taxon>
    </lineage>
</organism>
<accession>A8H899</accession>